<dbReference type="AlphaFoldDB" id="A0A381Y0E6"/>
<sequence>MNYHLIKSLTTLIIVLFISGCKDDPQRHLKLGKWYAQKGLVEEAILEFKEVTRLYPDAYQNLRREDFQALSKAHYNLSLMYTKKEWWNYALMEAETCFQMQPTKNHYDLITLIKQRAALEEPGS</sequence>
<gene>
    <name evidence="1" type="ORF">METZ01_LOCUS123204</name>
</gene>
<proteinExistence type="predicted"/>
<dbReference type="PROSITE" id="PS51257">
    <property type="entry name" value="PROKAR_LIPOPROTEIN"/>
    <property type="match status" value="1"/>
</dbReference>
<dbReference type="InterPro" id="IPR011990">
    <property type="entry name" value="TPR-like_helical_dom_sf"/>
</dbReference>
<reference evidence="1" key="1">
    <citation type="submission" date="2018-05" db="EMBL/GenBank/DDBJ databases">
        <authorList>
            <person name="Lanie J.A."/>
            <person name="Ng W.-L."/>
            <person name="Kazmierczak K.M."/>
            <person name="Andrzejewski T.M."/>
            <person name="Davidsen T.M."/>
            <person name="Wayne K.J."/>
            <person name="Tettelin H."/>
            <person name="Glass J.I."/>
            <person name="Rusch D."/>
            <person name="Podicherti R."/>
            <person name="Tsui H.-C.T."/>
            <person name="Winkler M.E."/>
        </authorList>
    </citation>
    <scope>NUCLEOTIDE SEQUENCE</scope>
</reference>
<evidence type="ECO:0008006" key="2">
    <source>
        <dbReference type="Google" id="ProtNLM"/>
    </source>
</evidence>
<dbReference type="SUPFAM" id="SSF48452">
    <property type="entry name" value="TPR-like"/>
    <property type="match status" value="1"/>
</dbReference>
<dbReference type="EMBL" id="UINC01017002">
    <property type="protein sequence ID" value="SVA70350.1"/>
    <property type="molecule type" value="Genomic_DNA"/>
</dbReference>
<organism evidence="1">
    <name type="scientific">marine metagenome</name>
    <dbReference type="NCBI Taxonomy" id="408172"/>
    <lineage>
        <taxon>unclassified sequences</taxon>
        <taxon>metagenomes</taxon>
        <taxon>ecological metagenomes</taxon>
    </lineage>
</organism>
<evidence type="ECO:0000313" key="1">
    <source>
        <dbReference type="EMBL" id="SVA70350.1"/>
    </source>
</evidence>
<name>A0A381Y0E6_9ZZZZ</name>
<dbReference type="Gene3D" id="1.25.40.10">
    <property type="entry name" value="Tetratricopeptide repeat domain"/>
    <property type="match status" value="1"/>
</dbReference>
<dbReference type="InterPro" id="IPR019734">
    <property type="entry name" value="TPR_rpt"/>
</dbReference>
<accession>A0A381Y0E6</accession>
<dbReference type="PROSITE" id="PS50005">
    <property type="entry name" value="TPR"/>
    <property type="match status" value="1"/>
</dbReference>
<protein>
    <recommendedName>
        <fullName evidence="2">Outer membrane lipoprotein BamD-like domain-containing protein</fullName>
    </recommendedName>
</protein>